<dbReference type="EMBL" id="LR798261">
    <property type="protein sequence ID" value="CAB5218703.1"/>
    <property type="molecule type" value="Genomic_DNA"/>
</dbReference>
<accession>A0A6J7WTX6</accession>
<gene>
    <name evidence="1" type="ORF">UFOVP218_70</name>
</gene>
<sequence length="72" mass="8530">MNLENKFNDWFYDESYPAEGQNRSGYIRDNVDLTVLSNKDYWIRQAFMQGARAQLDVLVEAEIKRILESKPK</sequence>
<organism evidence="1">
    <name type="scientific">uncultured Caudovirales phage</name>
    <dbReference type="NCBI Taxonomy" id="2100421"/>
    <lineage>
        <taxon>Viruses</taxon>
        <taxon>Duplodnaviria</taxon>
        <taxon>Heunggongvirae</taxon>
        <taxon>Uroviricota</taxon>
        <taxon>Caudoviricetes</taxon>
        <taxon>Peduoviridae</taxon>
        <taxon>Maltschvirus</taxon>
        <taxon>Maltschvirus maltsch</taxon>
    </lineage>
</organism>
<name>A0A6J7WTX6_9CAUD</name>
<protein>
    <submittedName>
        <fullName evidence="1">Uncharacterized protein</fullName>
    </submittedName>
</protein>
<reference evidence="1" key="1">
    <citation type="submission" date="2020-05" db="EMBL/GenBank/DDBJ databases">
        <authorList>
            <person name="Chiriac C."/>
            <person name="Salcher M."/>
            <person name="Ghai R."/>
            <person name="Kavagutti S V."/>
        </authorList>
    </citation>
    <scope>NUCLEOTIDE SEQUENCE</scope>
</reference>
<proteinExistence type="predicted"/>
<evidence type="ECO:0000313" key="1">
    <source>
        <dbReference type="EMBL" id="CAB5218703.1"/>
    </source>
</evidence>